<sequence length="77" mass="8378">MMENGSIPHYDEVLSRATPPDQYAPPDSHSSPPEKAPETDNQSNTEKCGAPENSIKRHDLYIATLKGKVASSVVLTQ</sequence>
<dbReference type="AlphaFoldDB" id="A0AAV6UA10"/>
<gene>
    <name evidence="2" type="ORF">JTE90_006729</name>
</gene>
<protein>
    <submittedName>
        <fullName evidence="2">Uncharacterized protein</fullName>
    </submittedName>
</protein>
<organism evidence="2 3">
    <name type="scientific">Oedothorax gibbosus</name>
    <dbReference type="NCBI Taxonomy" id="931172"/>
    <lineage>
        <taxon>Eukaryota</taxon>
        <taxon>Metazoa</taxon>
        <taxon>Ecdysozoa</taxon>
        <taxon>Arthropoda</taxon>
        <taxon>Chelicerata</taxon>
        <taxon>Arachnida</taxon>
        <taxon>Araneae</taxon>
        <taxon>Araneomorphae</taxon>
        <taxon>Entelegynae</taxon>
        <taxon>Araneoidea</taxon>
        <taxon>Linyphiidae</taxon>
        <taxon>Erigoninae</taxon>
        <taxon>Oedothorax</taxon>
    </lineage>
</organism>
<proteinExistence type="predicted"/>
<reference evidence="2 3" key="1">
    <citation type="journal article" date="2022" name="Nat. Ecol. Evol.">
        <title>A masculinizing supergene underlies an exaggerated male reproductive morph in a spider.</title>
        <authorList>
            <person name="Hendrickx F."/>
            <person name="De Corte Z."/>
            <person name="Sonet G."/>
            <person name="Van Belleghem S.M."/>
            <person name="Kostlbacher S."/>
            <person name="Vangestel C."/>
        </authorList>
    </citation>
    <scope>NUCLEOTIDE SEQUENCE [LARGE SCALE GENOMIC DNA]</scope>
    <source>
        <strain evidence="2">W744_W776</strain>
    </source>
</reference>
<accession>A0AAV6UA10</accession>
<dbReference type="EMBL" id="JAFNEN010000556">
    <property type="protein sequence ID" value="KAG8180673.1"/>
    <property type="molecule type" value="Genomic_DNA"/>
</dbReference>
<evidence type="ECO:0000313" key="3">
    <source>
        <dbReference type="Proteomes" id="UP000827092"/>
    </source>
</evidence>
<feature type="region of interest" description="Disordered" evidence="1">
    <location>
        <begin position="1"/>
        <end position="56"/>
    </location>
</feature>
<evidence type="ECO:0000313" key="2">
    <source>
        <dbReference type="EMBL" id="KAG8180673.1"/>
    </source>
</evidence>
<comment type="caution">
    <text evidence="2">The sequence shown here is derived from an EMBL/GenBank/DDBJ whole genome shotgun (WGS) entry which is preliminary data.</text>
</comment>
<keyword evidence="3" id="KW-1185">Reference proteome</keyword>
<dbReference type="Proteomes" id="UP000827092">
    <property type="component" value="Unassembled WGS sequence"/>
</dbReference>
<evidence type="ECO:0000256" key="1">
    <source>
        <dbReference type="SAM" id="MobiDB-lite"/>
    </source>
</evidence>
<name>A0AAV6UA10_9ARAC</name>